<name>A0A944DCH4_DENI1</name>
<dbReference type="Pfam" id="PF02482">
    <property type="entry name" value="Ribosomal_S30AE"/>
    <property type="match status" value="1"/>
</dbReference>
<gene>
    <name evidence="2" type="ORF">I8J34_21225</name>
</gene>
<accession>A0A944DCH4</accession>
<proteinExistence type="predicted"/>
<evidence type="ECO:0000313" key="2">
    <source>
        <dbReference type="EMBL" id="MBT0963710.1"/>
    </source>
</evidence>
<sequence>MQIEITSQGFSMTPGLRNYTLQRLRAPRAVLAARVHRISVRLSDENGPRGGIDKRCQIAIHLSGRPPVVVEHTQDDLYRAIDHVVKRALNSVLRHLSRRRGRGAKAMHPAALAPHDEPMPDRSAVAADTGAR</sequence>
<dbReference type="Gene3D" id="3.30.160.100">
    <property type="entry name" value="Ribosome hibernation promotion factor-like"/>
    <property type="match status" value="1"/>
</dbReference>
<protein>
    <submittedName>
        <fullName evidence="2">HPF/RaiA family ribosome-associated protein</fullName>
    </submittedName>
</protein>
<dbReference type="SUPFAM" id="SSF69754">
    <property type="entry name" value="Ribosome binding protein Y (YfiA homologue)"/>
    <property type="match status" value="1"/>
</dbReference>
<dbReference type="InterPro" id="IPR003489">
    <property type="entry name" value="RHF/RaiA"/>
</dbReference>
<reference evidence="3" key="1">
    <citation type="journal article" date="2022" name="ISME J.">
        <title>Genetic and phylogenetic analysis of dissimilatory iodate-reducing bacteria identifies potential niches across the world's oceans.</title>
        <authorList>
            <person name="Reyes-Umana V."/>
            <person name="Henning Z."/>
            <person name="Lee K."/>
            <person name="Barnum T.P."/>
            <person name="Coates J.D."/>
        </authorList>
    </citation>
    <scope>NUCLEOTIDE SEQUENCE [LARGE SCALE GENOMIC DNA]</scope>
    <source>
        <strain evidence="3">IR12</strain>
    </source>
</reference>
<organism evidence="2 3">
    <name type="scientific">Denitromonas iodatirespirans</name>
    <dbReference type="NCBI Taxonomy" id="2795389"/>
    <lineage>
        <taxon>Bacteria</taxon>
        <taxon>Pseudomonadati</taxon>
        <taxon>Pseudomonadota</taxon>
        <taxon>Betaproteobacteria</taxon>
        <taxon>Rhodocyclales</taxon>
        <taxon>Zoogloeaceae</taxon>
        <taxon>Denitromonas</taxon>
    </lineage>
</organism>
<evidence type="ECO:0000256" key="1">
    <source>
        <dbReference type="SAM" id="MobiDB-lite"/>
    </source>
</evidence>
<dbReference type="Proteomes" id="UP000694660">
    <property type="component" value="Unassembled WGS sequence"/>
</dbReference>
<dbReference type="EMBL" id="JAEKFT010000036">
    <property type="protein sequence ID" value="MBT0963710.1"/>
    <property type="molecule type" value="Genomic_DNA"/>
</dbReference>
<evidence type="ECO:0000313" key="3">
    <source>
        <dbReference type="Proteomes" id="UP000694660"/>
    </source>
</evidence>
<dbReference type="RefSeq" id="WP_214363641.1">
    <property type="nucleotide sequence ID" value="NZ_JAEKFT010000036.1"/>
</dbReference>
<dbReference type="InterPro" id="IPR036567">
    <property type="entry name" value="RHF-like"/>
</dbReference>
<dbReference type="AlphaFoldDB" id="A0A944DCH4"/>
<keyword evidence="3" id="KW-1185">Reference proteome</keyword>
<comment type="caution">
    <text evidence="2">The sequence shown here is derived from an EMBL/GenBank/DDBJ whole genome shotgun (WGS) entry which is preliminary data.</text>
</comment>
<feature type="region of interest" description="Disordered" evidence="1">
    <location>
        <begin position="99"/>
        <end position="132"/>
    </location>
</feature>